<dbReference type="EC" id="2.6.1.9" evidence="9"/>
<evidence type="ECO:0000313" key="12">
    <source>
        <dbReference type="Proteomes" id="UP000068250"/>
    </source>
</evidence>
<dbReference type="InterPro" id="IPR001917">
    <property type="entry name" value="Aminotrans_II_pyridoxalP_BS"/>
</dbReference>
<reference evidence="12" key="1">
    <citation type="submission" date="2014-09" db="EMBL/GenBank/DDBJ databases">
        <authorList>
            <person name="Illeghems K.G."/>
        </authorList>
    </citation>
    <scope>NUCLEOTIDE SEQUENCE [LARGE SCALE GENOMIC DNA]</scope>
    <source>
        <strain evidence="12">LMG 23848T</strain>
    </source>
</reference>
<keyword evidence="6 9" id="KW-0808">Transferase</keyword>
<evidence type="ECO:0000256" key="9">
    <source>
        <dbReference type="HAMAP-Rule" id="MF_01023"/>
    </source>
</evidence>
<keyword evidence="9" id="KW-0368">Histidine biosynthesis</keyword>
<dbReference type="CDD" id="cd00609">
    <property type="entry name" value="AAT_like"/>
    <property type="match status" value="1"/>
</dbReference>
<dbReference type="InterPro" id="IPR015422">
    <property type="entry name" value="PyrdxlP-dep_Trfase_small"/>
</dbReference>
<dbReference type="GO" id="GO:0004400">
    <property type="term" value="F:histidinol-phosphate transaminase activity"/>
    <property type="evidence" value="ECO:0007669"/>
    <property type="project" value="UniProtKB-UniRule"/>
</dbReference>
<dbReference type="InterPro" id="IPR015424">
    <property type="entry name" value="PyrdxlP-dep_Trfase"/>
</dbReference>
<organism evidence="11 12">
    <name type="scientific">Acetobacter ghanensis</name>
    <dbReference type="NCBI Taxonomy" id="431306"/>
    <lineage>
        <taxon>Bacteria</taxon>
        <taxon>Pseudomonadati</taxon>
        <taxon>Pseudomonadota</taxon>
        <taxon>Alphaproteobacteria</taxon>
        <taxon>Acetobacterales</taxon>
        <taxon>Acetobacteraceae</taxon>
        <taxon>Acetobacter</taxon>
    </lineage>
</organism>
<evidence type="ECO:0000256" key="4">
    <source>
        <dbReference type="ARBA" id="ARBA00011738"/>
    </source>
</evidence>
<dbReference type="InterPro" id="IPR015421">
    <property type="entry name" value="PyrdxlP-dep_Trfase_major"/>
</dbReference>
<evidence type="ECO:0000256" key="5">
    <source>
        <dbReference type="ARBA" id="ARBA00022576"/>
    </source>
</evidence>
<evidence type="ECO:0000259" key="10">
    <source>
        <dbReference type="Pfam" id="PF00155"/>
    </source>
</evidence>
<comment type="catalytic activity">
    <reaction evidence="8 9">
        <text>L-histidinol phosphate + 2-oxoglutarate = 3-(imidazol-4-yl)-2-oxopropyl phosphate + L-glutamate</text>
        <dbReference type="Rhea" id="RHEA:23744"/>
        <dbReference type="ChEBI" id="CHEBI:16810"/>
        <dbReference type="ChEBI" id="CHEBI:29985"/>
        <dbReference type="ChEBI" id="CHEBI:57766"/>
        <dbReference type="ChEBI" id="CHEBI:57980"/>
        <dbReference type="EC" id="2.6.1.9"/>
    </reaction>
</comment>
<proteinExistence type="inferred from homology"/>
<evidence type="ECO:0000256" key="2">
    <source>
        <dbReference type="ARBA" id="ARBA00005011"/>
    </source>
</evidence>
<dbReference type="Proteomes" id="UP000068250">
    <property type="component" value="Chromosome I"/>
</dbReference>
<dbReference type="GO" id="GO:0000105">
    <property type="term" value="P:L-histidine biosynthetic process"/>
    <property type="evidence" value="ECO:0007669"/>
    <property type="project" value="UniProtKB-UniRule"/>
</dbReference>
<protein>
    <recommendedName>
        <fullName evidence="9">Histidinol-phosphate aminotransferase</fullName>
        <ecNumber evidence="9">2.6.1.9</ecNumber>
    </recommendedName>
    <alternativeName>
        <fullName evidence="9">Imidazole acetol-phosphate transaminase</fullName>
    </alternativeName>
</protein>
<dbReference type="InterPro" id="IPR050106">
    <property type="entry name" value="HistidinolP_aminotransfase"/>
</dbReference>
<evidence type="ECO:0000256" key="1">
    <source>
        <dbReference type="ARBA" id="ARBA00001933"/>
    </source>
</evidence>
<comment type="cofactor">
    <cofactor evidence="1 9">
        <name>pyridoxal 5'-phosphate</name>
        <dbReference type="ChEBI" id="CHEBI:597326"/>
    </cofactor>
</comment>
<dbReference type="InterPro" id="IPR005861">
    <property type="entry name" value="HisP_aminotrans"/>
</dbReference>
<gene>
    <name evidence="9 11" type="primary">hisC</name>
    <name evidence="11" type="ORF">AGA_953</name>
</gene>
<evidence type="ECO:0000256" key="8">
    <source>
        <dbReference type="ARBA" id="ARBA00047481"/>
    </source>
</evidence>
<dbReference type="Pfam" id="PF00155">
    <property type="entry name" value="Aminotran_1_2"/>
    <property type="match status" value="1"/>
</dbReference>
<dbReference type="InterPro" id="IPR004839">
    <property type="entry name" value="Aminotransferase_I/II_large"/>
</dbReference>
<evidence type="ECO:0000313" key="11">
    <source>
        <dbReference type="EMBL" id="CEF54741.1"/>
    </source>
</evidence>
<keyword evidence="9" id="KW-0028">Amino-acid biosynthesis</keyword>
<dbReference type="HAMAP" id="MF_01023">
    <property type="entry name" value="HisC_aminotrans_2"/>
    <property type="match status" value="1"/>
</dbReference>
<dbReference type="STRING" id="431306.AGA_953"/>
<keyword evidence="7 9" id="KW-0663">Pyridoxal phosphate</keyword>
<comment type="pathway">
    <text evidence="2 9">Amino-acid biosynthesis; L-histidine biosynthesis; L-histidine from 5-phospho-alpha-D-ribose 1-diphosphate: step 7/9.</text>
</comment>
<dbReference type="Gene3D" id="3.40.640.10">
    <property type="entry name" value="Type I PLP-dependent aspartate aminotransferase-like (Major domain)"/>
    <property type="match status" value="1"/>
</dbReference>
<evidence type="ECO:0000256" key="3">
    <source>
        <dbReference type="ARBA" id="ARBA00007970"/>
    </source>
</evidence>
<keyword evidence="5 9" id="KW-0032">Aminotransferase</keyword>
<sequence length="358" mass="39660">MIRMSRFWSPLVHTLTPYVPGEQPKIANLIKLNTNESPYGPSPRALEAMKAATTESMRLYPDPEALALRTALGQRVGLSADHVFVGNGSDEVLAHAFQALFAHGDPLLFPDVSYSFYKVYCGLYKLPYRMVPLTSDMRIAVEDYTGPCSGVVIANPNAPTGIALELEDIRKLLEMHPDRVVLVDEAYVDFGARSAVELIRDYPNLLVVQTFSKSRALAGARVGFAFGQPDLIEALVRVKDSFNSYPLDRLAQAGATASVEDEVWFNQTVQRVMASRARLSEGLKSLGFEVLPSQANFVYTRHPDRDAGELAAQLRSRAILVRHLKGERTMAWLRITVGTEEQCQTLLDALRDCVLCNS</sequence>
<comment type="similarity">
    <text evidence="3 9">Belongs to the class-II pyridoxal-phosphate-dependent aminotransferase family. Histidinol-phosphate aminotransferase subfamily.</text>
</comment>
<comment type="subunit">
    <text evidence="4 9">Homodimer.</text>
</comment>
<name>A0A0U5F2X6_9PROT</name>
<dbReference type="PANTHER" id="PTHR43643">
    <property type="entry name" value="HISTIDINOL-PHOSPHATE AMINOTRANSFERASE 2"/>
    <property type="match status" value="1"/>
</dbReference>
<accession>A0A0U5F2X6</accession>
<dbReference type="UniPathway" id="UPA00031">
    <property type="reaction ID" value="UER00012"/>
</dbReference>
<dbReference type="PROSITE" id="PS00599">
    <property type="entry name" value="AA_TRANSFER_CLASS_2"/>
    <property type="match status" value="1"/>
</dbReference>
<dbReference type="GO" id="GO:0030170">
    <property type="term" value="F:pyridoxal phosphate binding"/>
    <property type="evidence" value="ECO:0007669"/>
    <property type="project" value="InterPro"/>
</dbReference>
<evidence type="ECO:0000256" key="7">
    <source>
        <dbReference type="ARBA" id="ARBA00022898"/>
    </source>
</evidence>
<feature type="domain" description="Aminotransferase class I/classII large" evidence="10">
    <location>
        <begin position="28"/>
        <end position="350"/>
    </location>
</feature>
<dbReference type="AlphaFoldDB" id="A0A0U5F2X6"/>
<dbReference type="SUPFAM" id="SSF53383">
    <property type="entry name" value="PLP-dependent transferases"/>
    <property type="match status" value="1"/>
</dbReference>
<dbReference type="EMBL" id="LN609302">
    <property type="protein sequence ID" value="CEF54741.1"/>
    <property type="molecule type" value="Genomic_DNA"/>
</dbReference>
<dbReference type="NCBIfam" id="TIGR01141">
    <property type="entry name" value="hisC"/>
    <property type="match status" value="1"/>
</dbReference>
<dbReference type="PANTHER" id="PTHR43643:SF3">
    <property type="entry name" value="HISTIDINOL-PHOSPHATE AMINOTRANSFERASE"/>
    <property type="match status" value="1"/>
</dbReference>
<dbReference type="PATRIC" id="fig|431306.5.peg.958"/>
<dbReference type="Gene3D" id="3.90.1150.10">
    <property type="entry name" value="Aspartate Aminotransferase, domain 1"/>
    <property type="match status" value="1"/>
</dbReference>
<feature type="modified residue" description="N6-(pyridoxal phosphate)lysine" evidence="9">
    <location>
        <position position="213"/>
    </location>
</feature>
<evidence type="ECO:0000256" key="6">
    <source>
        <dbReference type="ARBA" id="ARBA00022679"/>
    </source>
</evidence>